<reference evidence="12 13" key="1">
    <citation type="submission" date="2018-08" db="EMBL/GenBank/DDBJ databases">
        <title>Genome analysis of the thermophilic bacterium of the candidate phylum Aminicenantes from deep subsurface aquifer revealed its physiology and ecological role.</title>
        <authorList>
            <person name="Kadnikov V.V."/>
            <person name="Mardanov A.V."/>
            <person name="Beletsky A.V."/>
            <person name="Karnachuk O.V."/>
            <person name="Ravin N.V."/>
        </authorList>
    </citation>
    <scope>NUCLEOTIDE SEQUENCE [LARGE SCALE GENOMIC DNA]</scope>
    <source>
        <strain evidence="12">BY38</strain>
    </source>
</reference>
<evidence type="ECO:0000256" key="4">
    <source>
        <dbReference type="ARBA" id="ARBA00022723"/>
    </source>
</evidence>
<evidence type="ECO:0000256" key="5">
    <source>
        <dbReference type="ARBA" id="ARBA00022842"/>
    </source>
</evidence>
<dbReference type="PRINTS" id="PR00509">
    <property type="entry name" value="PGMPMM"/>
</dbReference>
<keyword evidence="3" id="KW-0597">Phosphoprotein</keyword>
<dbReference type="Pfam" id="PF02880">
    <property type="entry name" value="PGM_PMM_III"/>
    <property type="match status" value="1"/>
</dbReference>
<name>A0A3E2BQ90_9BACT</name>
<proteinExistence type="inferred from homology"/>
<dbReference type="PROSITE" id="PS00710">
    <property type="entry name" value="PGM_PMM"/>
    <property type="match status" value="1"/>
</dbReference>
<keyword evidence="5 7" id="KW-0460">Magnesium</keyword>
<dbReference type="Gene3D" id="3.30.310.50">
    <property type="entry name" value="Alpha-D-phosphohexomutase, C-terminal domain"/>
    <property type="match status" value="1"/>
</dbReference>
<dbReference type="Pfam" id="PF00408">
    <property type="entry name" value="PGM_PMM_IV"/>
    <property type="match status" value="1"/>
</dbReference>
<dbReference type="InterPro" id="IPR036900">
    <property type="entry name" value="A-D-PHexomutase_C_sf"/>
</dbReference>
<dbReference type="InterPro" id="IPR005846">
    <property type="entry name" value="A-D-PHexomutase_a/b/a-III"/>
</dbReference>
<evidence type="ECO:0000256" key="7">
    <source>
        <dbReference type="RuleBase" id="RU004326"/>
    </source>
</evidence>
<dbReference type="InterPro" id="IPR016066">
    <property type="entry name" value="A-D-PHexomutase_CS"/>
</dbReference>
<dbReference type="InterPro" id="IPR016055">
    <property type="entry name" value="A-D-PHexomutase_a/b/a-I/II/III"/>
</dbReference>
<dbReference type="InterPro" id="IPR005844">
    <property type="entry name" value="A-D-PHexomutase_a/b/a-I"/>
</dbReference>
<keyword evidence="6" id="KW-0413">Isomerase</keyword>
<evidence type="ECO:0000259" key="8">
    <source>
        <dbReference type="Pfam" id="PF00408"/>
    </source>
</evidence>
<organism evidence="12 13">
    <name type="scientific">Candidatus Saccharicenans subterraneus</name>
    <dbReference type="NCBI Taxonomy" id="2508984"/>
    <lineage>
        <taxon>Bacteria</taxon>
        <taxon>Candidatus Aminicenantota</taxon>
        <taxon>Candidatus Aminicenantia</taxon>
        <taxon>Candidatus Aminicenantales</taxon>
        <taxon>Candidatus Saccharicenantaceae</taxon>
        <taxon>Candidatus Saccharicenans</taxon>
    </lineage>
</organism>
<evidence type="ECO:0000256" key="3">
    <source>
        <dbReference type="ARBA" id="ARBA00022553"/>
    </source>
</evidence>
<evidence type="ECO:0000259" key="9">
    <source>
        <dbReference type="Pfam" id="PF02878"/>
    </source>
</evidence>
<feature type="domain" description="Alpha-D-phosphohexomutase alpha/beta/alpha" evidence="11">
    <location>
        <begin position="262"/>
        <end position="374"/>
    </location>
</feature>
<dbReference type="GO" id="GO:0016868">
    <property type="term" value="F:intramolecular phosphotransferase activity"/>
    <property type="evidence" value="ECO:0007669"/>
    <property type="project" value="InterPro"/>
</dbReference>
<keyword evidence="4 7" id="KW-0479">Metal-binding</keyword>
<feature type="domain" description="Alpha-D-phosphohexomutase C-terminal" evidence="8">
    <location>
        <begin position="396"/>
        <end position="453"/>
    </location>
</feature>
<dbReference type="Proteomes" id="UP000257323">
    <property type="component" value="Unassembled WGS sequence"/>
</dbReference>
<dbReference type="PANTHER" id="PTHR43771">
    <property type="entry name" value="PHOSPHOMANNOMUTASE"/>
    <property type="match status" value="1"/>
</dbReference>
<evidence type="ECO:0000256" key="1">
    <source>
        <dbReference type="ARBA" id="ARBA00001946"/>
    </source>
</evidence>
<dbReference type="SUPFAM" id="SSF55957">
    <property type="entry name" value="Phosphoglucomutase, C-terminal domain"/>
    <property type="match status" value="1"/>
</dbReference>
<comment type="caution">
    <text evidence="12">The sequence shown here is derived from an EMBL/GenBank/DDBJ whole genome shotgun (WGS) entry which is preliminary data.</text>
</comment>
<sequence length="467" mass="51993">MQAPEEWMKIRKEIFREYDIRGVVGEDLTPELAAVIGRAVASKVQKAGKKEVAVGRDCRLSSPALAQGLTEGLLSSGCRVVDLEVVPTPLVYFSVFYKKMEAAVMITGSHNPPEFNGFKVMVGEETLYGEGIQDLYRIIEAEDFIKPATEGTRSEYNPIPEYIDYVASQVRLARPVRVVIDPGNGTAGPVAAPLFRRLGAEVIELYTEMDGRFPNHHPDPTLPEALKDLIAKVKETGAELGIAYDGDADRVGAVDDTGQIIWGDQLMIIFARDLLASHPGAAVISEVKASQLLYDEIRRLGGRPIMWKTGHSLIKKKIREEKALLAGEMSGHIFFADRWFGFDDAIYASSRLLEIVSRSDRKLSRYLADLPRTYNTPEIRIYASDEVKFRIVEMVKEALSQNPGVRQIIDIDGVRAVFDRGWGLLRASNTQPVLVLRFEASSPEDLERIRSEVHGVLEGVIRKLNAR</sequence>
<dbReference type="InterPro" id="IPR005843">
    <property type="entry name" value="A-D-PHexomutase_C"/>
</dbReference>
<dbReference type="Pfam" id="PF02878">
    <property type="entry name" value="PGM_PMM_I"/>
    <property type="match status" value="1"/>
</dbReference>
<feature type="domain" description="Alpha-D-phosphohexomutase alpha/beta/alpha" evidence="9">
    <location>
        <begin position="13"/>
        <end position="144"/>
    </location>
</feature>
<dbReference type="InterPro" id="IPR005841">
    <property type="entry name" value="Alpha-D-phosphohexomutase_SF"/>
</dbReference>
<dbReference type="AlphaFoldDB" id="A0A3E2BQ90"/>
<accession>A0A3E2BQ90</accession>
<dbReference type="SUPFAM" id="SSF53738">
    <property type="entry name" value="Phosphoglucomutase, first 3 domains"/>
    <property type="match status" value="3"/>
</dbReference>
<comment type="similarity">
    <text evidence="2 7">Belongs to the phosphohexose mutase family.</text>
</comment>
<feature type="domain" description="Alpha-D-phosphohexomutase alpha/beta/alpha" evidence="10">
    <location>
        <begin position="161"/>
        <end position="258"/>
    </location>
</feature>
<dbReference type="Gene3D" id="3.40.120.10">
    <property type="entry name" value="Alpha-D-Glucose-1,6-Bisphosphate, subunit A, domain 3"/>
    <property type="match status" value="3"/>
</dbReference>
<evidence type="ECO:0000256" key="6">
    <source>
        <dbReference type="ARBA" id="ARBA00023235"/>
    </source>
</evidence>
<dbReference type="Pfam" id="PF02879">
    <property type="entry name" value="PGM_PMM_II"/>
    <property type="match status" value="1"/>
</dbReference>
<dbReference type="CDD" id="cd03089">
    <property type="entry name" value="PMM_PGM"/>
    <property type="match status" value="1"/>
</dbReference>
<evidence type="ECO:0000313" key="12">
    <source>
        <dbReference type="EMBL" id="RFT16802.1"/>
    </source>
</evidence>
<protein>
    <submittedName>
        <fullName evidence="12">Phosphomannomutase</fullName>
    </submittedName>
</protein>
<comment type="cofactor">
    <cofactor evidence="1">
        <name>Mg(2+)</name>
        <dbReference type="ChEBI" id="CHEBI:18420"/>
    </cofactor>
</comment>
<dbReference type="EMBL" id="QUAH01000001">
    <property type="protein sequence ID" value="RFT16802.1"/>
    <property type="molecule type" value="Genomic_DNA"/>
</dbReference>
<dbReference type="GO" id="GO:0005975">
    <property type="term" value="P:carbohydrate metabolic process"/>
    <property type="evidence" value="ECO:0007669"/>
    <property type="project" value="InterPro"/>
</dbReference>
<evidence type="ECO:0000313" key="13">
    <source>
        <dbReference type="Proteomes" id="UP000257323"/>
    </source>
</evidence>
<evidence type="ECO:0000259" key="10">
    <source>
        <dbReference type="Pfam" id="PF02879"/>
    </source>
</evidence>
<dbReference type="PANTHER" id="PTHR43771:SF2">
    <property type="entry name" value="PHOSPHOMANNOMUTASE_PHOSPHOGLUCOMUTASE"/>
    <property type="match status" value="1"/>
</dbReference>
<evidence type="ECO:0000256" key="2">
    <source>
        <dbReference type="ARBA" id="ARBA00010231"/>
    </source>
</evidence>
<dbReference type="InterPro" id="IPR005845">
    <property type="entry name" value="A-D-PHexomutase_a/b/a-II"/>
</dbReference>
<evidence type="ECO:0000259" key="11">
    <source>
        <dbReference type="Pfam" id="PF02880"/>
    </source>
</evidence>
<gene>
    <name evidence="12" type="ORF">OP8BY_0744</name>
</gene>
<dbReference type="GO" id="GO:0000287">
    <property type="term" value="F:magnesium ion binding"/>
    <property type="evidence" value="ECO:0007669"/>
    <property type="project" value="InterPro"/>
</dbReference>